<dbReference type="EMBL" id="CALNXI010005559">
    <property type="protein sequence ID" value="CAH3198081.1"/>
    <property type="molecule type" value="Genomic_DNA"/>
</dbReference>
<organism evidence="3 4">
    <name type="scientific">Porites evermanni</name>
    <dbReference type="NCBI Taxonomy" id="104178"/>
    <lineage>
        <taxon>Eukaryota</taxon>
        <taxon>Metazoa</taxon>
        <taxon>Cnidaria</taxon>
        <taxon>Anthozoa</taxon>
        <taxon>Hexacorallia</taxon>
        <taxon>Scleractinia</taxon>
        <taxon>Fungiina</taxon>
        <taxon>Poritidae</taxon>
        <taxon>Porites</taxon>
    </lineage>
</organism>
<feature type="domain" description="DUF4773" evidence="2">
    <location>
        <begin position="270"/>
        <end position="381"/>
    </location>
</feature>
<feature type="compositionally biased region" description="Polar residues" evidence="1">
    <location>
        <begin position="165"/>
        <end position="175"/>
    </location>
</feature>
<sequence length="446" mass="50334">MPKIVRISDMKPIFISSLVVTFVTITCAAPTAWIYGIHEKDVIPQATKAIYQKCTPTCEVDTCRCCTEMQKTKVCMTVKYISPRCHCLKNTLPINNISLFFSDATVDITMPSSCTASSYATSVKAFRWQTRLDHVTRNSLATRKNEAYGQGNGRQSFRTPVYSHTLPTDTPSPSFSEGRERPYTGYLKRIILSSNCPSKLTDKVRRIVHSKLKLFHFQINKYYLFDANHQTDNPSHTNNSSLDGKISHYSYEEDSMINDATDVMIFNENNCNCSKSPPSCDCCVRVKGPFFPIKACIHADIDESFLGFNLSLTINDWKLFEMHITGKKEFTKCEVLNILGTDMKVCIRLTDLSLRPGHIGGCVDIIIPEMQLEERLGCFFMNRLARCTLVHVIIRVVFTSPSPCLVESDVEPHSLFSSQVLLIDSPDLAIVKRACFPQGASSWKDY</sequence>
<proteinExistence type="predicted"/>
<dbReference type="Pfam" id="PF15998">
    <property type="entry name" value="DUF4773"/>
    <property type="match status" value="1"/>
</dbReference>
<evidence type="ECO:0000313" key="4">
    <source>
        <dbReference type="Proteomes" id="UP001159427"/>
    </source>
</evidence>
<keyword evidence="4" id="KW-1185">Reference proteome</keyword>
<accession>A0ABN8T2K0</accession>
<name>A0ABN8T2K0_9CNID</name>
<dbReference type="InterPro" id="IPR031941">
    <property type="entry name" value="DUF4773"/>
</dbReference>
<gene>
    <name evidence="3" type="ORF">PEVE_00035661</name>
</gene>
<comment type="caution">
    <text evidence="3">The sequence shown here is derived from an EMBL/GenBank/DDBJ whole genome shotgun (WGS) entry which is preliminary data.</text>
</comment>
<evidence type="ECO:0000256" key="1">
    <source>
        <dbReference type="SAM" id="MobiDB-lite"/>
    </source>
</evidence>
<reference evidence="3 4" key="1">
    <citation type="submission" date="2022-05" db="EMBL/GenBank/DDBJ databases">
        <authorList>
            <consortium name="Genoscope - CEA"/>
            <person name="William W."/>
        </authorList>
    </citation>
    <scope>NUCLEOTIDE SEQUENCE [LARGE SCALE GENOMIC DNA]</scope>
</reference>
<evidence type="ECO:0000313" key="3">
    <source>
        <dbReference type="EMBL" id="CAH3198081.1"/>
    </source>
</evidence>
<feature type="region of interest" description="Disordered" evidence="1">
    <location>
        <begin position="159"/>
        <end position="179"/>
    </location>
</feature>
<protein>
    <recommendedName>
        <fullName evidence="2">DUF4773 domain-containing protein</fullName>
    </recommendedName>
</protein>
<dbReference type="Proteomes" id="UP001159427">
    <property type="component" value="Unassembled WGS sequence"/>
</dbReference>
<evidence type="ECO:0000259" key="2">
    <source>
        <dbReference type="Pfam" id="PF15998"/>
    </source>
</evidence>